<dbReference type="CDD" id="cd03784">
    <property type="entry name" value="GT1_Gtf-like"/>
    <property type="match status" value="1"/>
</dbReference>
<dbReference type="InterPro" id="IPR002213">
    <property type="entry name" value="UDP_glucos_trans"/>
</dbReference>
<evidence type="ECO:0000256" key="1">
    <source>
        <dbReference type="ARBA" id="ARBA00009995"/>
    </source>
</evidence>
<name>A0AAP0P218_9MAGN</name>
<accession>A0AAP0P218</accession>
<dbReference type="GO" id="GO:0080044">
    <property type="term" value="F:quercetin 7-O-glucosyltransferase activity"/>
    <property type="evidence" value="ECO:0007669"/>
    <property type="project" value="TreeGrafter"/>
</dbReference>
<feature type="compositionally biased region" description="Polar residues" evidence="3">
    <location>
        <begin position="1"/>
        <end position="16"/>
    </location>
</feature>
<evidence type="ECO:0000256" key="2">
    <source>
        <dbReference type="ARBA" id="ARBA00022679"/>
    </source>
</evidence>
<dbReference type="Gene3D" id="3.40.50.2000">
    <property type="entry name" value="Glycogen Phosphorylase B"/>
    <property type="match status" value="2"/>
</dbReference>
<dbReference type="AlphaFoldDB" id="A0AAP0P218"/>
<dbReference type="PANTHER" id="PTHR11926:SF774">
    <property type="entry name" value="UDP-GLYCOSYLTRANSFERASE 85A1-RELATED"/>
    <property type="match status" value="1"/>
</dbReference>
<evidence type="ECO:0000313" key="4">
    <source>
        <dbReference type="EMBL" id="KAK9124616.1"/>
    </source>
</evidence>
<dbReference type="GO" id="GO:0080043">
    <property type="term" value="F:quercetin 3-O-glucosyltransferase activity"/>
    <property type="evidence" value="ECO:0007669"/>
    <property type="project" value="TreeGrafter"/>
</dbReference>
<keyword evidence="5" id="KW-1185">Reference proteome</keyword>
<comment type="caution">
    <text evidence="4">The sequence shown here is derived from an EMBL/GenBank/DDBJ whole genome shotgun (WGS) entry which is preliminary data.</text>
</comment>
<keyword evidence="2" id="KW-0808">Transferase</keyword>
<evidence type="ECO:0000256" key="3">
    <source>
        <dbReference type="SAM" id="MobiDB-lite"/>
    </source>
</evidence>
<sequence length="478" mass="52899">MPPQTPNSVTGENITGGTPRHVVAMPYPGRGHINPMMNLCKTIATRATPDTLIITFVLTEEWTALIGEPPDLPSLRLRSIPNVIPSEVNRAADFAGFLRAVYSKMEGPFERLLEGLELEAPVAAIVADTYLPWAVAVGNRRNIPVVSLWTMSPSVFSVLYHFDLLEKKGHFPADLSERGDEIVDYIPGLSPTRLADFPTFFSGVGRQVLGLALEAFVWVKRAQGLIFTSFYELEPRIIDALKSTLPFSPIYSVGPLIPHNALANATTHSTTNCNTKNDHVDYFKWLDSYPRSSVLYVSLGSFLSVSKEQMDEIIAGVHESGVPFLWVARGDAKQVQKACGEKGLVVPWCDQLRVLCHDSVGGFWTHCGWNSTLEGVFAGVPMLTFPIFYDQVPDRKLIVDDWKIGRKVMGAGEVVKREEIASIVKEFMDLEGEGSREMRRRAGELSESCRRALAEDGSSEADVNAFFREFLRSGSSSQ</sequence>
<dbReference type="EMBL" id="JBBNAE010000005">
    <property type="protein sequence ID" value="KAK9124616.1"/>
    <property type="molecule type" value="Genomic_DNA"/>
</dbReference>
<comment type="similarity">
    <text evidence="1">Belongs to the UDP-glycosyltransferase family.</text>
</comment>
<dbReference type="FunFam" id="3.40.50.2000:FF:000138">
    <property type="entry name" value="Glycosyltransferase"/>
    <property type="match status" value="1"/>
</dbReference>
<dbReference type="PANTHER" id="PTHR11926">
    <property type="entry name" value="GLUCOSYL/GLUCURONOSYL TRANSFERASES"/>
    <property type="match status" value="1"/>
</dbReference>
<dbReference type="Proteomes" id="UP001417504">
    <property type="component" value="Unassembled WGS sequence"/>
</dbReference>
<feature type="region of interest" description="Disordered" evidence="3">
    <location>
        <begin position="1"/>
        <end position="20"/>
    </location>
</feature>
<organism evidence="4 5">
    <name type="scientific">Stephania japonica</name>
    <dbReference type="NCBI Taxonomy" id="461633"/>
    <lineage>
        <taxon>Eukaryota</taxon>
        <taxon>Viridiplantae</taxon>
        <taxon>Streptophyta</taxon>
        <taxon>Embryophyta</taxon>
        <taxon>Tracheophyta</taxon>
        <taxon>Spermatophyta</taxon>
        <taxon>Magnoliopsida</taxon>
        <taxon>Ranunculales</taxon>
        <taxon>Menispermaceae</taxon>
        <taxon>Menispermoideae</taxon>
        <taxon>Cissampelideae</taxon>
        <taxon>Stephania</taxon>
    </lineage>
</organism>
<dbReference type="Pfam" id="PF00201">
    <property type="entry name" value="UDPGT"/>
    <property type="match status" value="1"/>
</dbReference>
<dbReference type="SUPFAM" id="SSF53756">
    <property type="entry name" value="UDP-Glycosyltransferase/glycogen phosphorylase"/>
    <property type="match status" value="1"/>
</dbReference>
<evidence type="ECO:0000313" key="5">
    <source>
        <dbReference type="Proteomes" id="UP001417504"/>
    </source>
</evidence>
<gene>
    <name evidence="4" type="ORF">Sjap_014218</name>
</gene>
<protein>
    <submittedName>
        <fullName evidence="4">Uncharacterized protein</fullName>
    </submittedName>
</protein>
<reference evidence="4 5" key="1">
    <citation type="submission" date="2024-01" db="EMBL/GenBank/DDBJ databases">
        <title>Genome assemblies of Stephania.</title>
        <authorList>
            <person name="Yang L."/>
        </authorList>
    </citation>
    <scope>NUCLEOTIDE SEQUENCE [LARGE SCALE GENOMIC DNA]</scope>
    <source>
        <strain evidence="4">QJT</strain>
        <tissue evidence="4">Leaf</tissue>
    </source>
</reference>
<proteinExistence type="inferred from homology"/>